<feature type="transmembrane region" description="Helical" evidence="5">
    <location>
        <begin position="129"/>
        <end position="148"/>
    </location>
</feature>
<evidence type="ECO:0000313" key="8">
    <source>
        <dbReference type="EMBL" id="MEE1674789.1"/>
    </source>
</evidence>
<reference evidence="9" key="1">
    <citation type="submission" date="2023-07" db="EMBL/GenBank/DDBJ databases">
        <title>Draft genome sequence of Agarivorans aestuarii strain ZMCS4, a CAZymes producing bacteria isolated from the marine brown algae Clodostephus spongiosus.</title>
        <authorList>
            <person name="Lorente B."/>
            <person name="Cabral C."/>
            <person name="Frias J."/>
            <person name="Faria J."/>
            <person name="Toubarro D."/>
        </authorList>
    </citation>
    <scope>NUCLEOTIDE SEQUENCE [LARGE SCALE GENOMIC DNA]</scope>
    <source>
        <strain evidence="9">ZMCS4</strain>
    </source>
</reference>
<dbReference type="InterPro" id="IPR027417">
    <property type="entry name" value="P-loop_NTPase"/>
</dbReference>
<dbReference type="PROSITE" id="PS50893">
    <property type="entry name" value="ABC_TRANSPORTER_2"/>
    <property type="match status" value="1"/>
</dbReference>
<organism evidence="8 9">
    <name type="scientific">Agarivorans aestuarii</name>
    <dbReference type="NCBI Taxonomy" id="1563703"/>
    <lineage>
        <taxon>Bacteria</taxon>
        <taxon>Pseudomonadati</taxon>
        <taxon>Pseudomonadota</taxon>
        <taxon>Gammaproteobacteria</taxon>
        <taxon>Alteromonadales</taxon>
        <taxon>Alteromonadaceae</taxon>
        <taxon>Agarivorans</taxon>
    </lineage>
</organism>
<dbReference type="Proteomes" id="UP001310248">
    <property type="component" value="Unassembled WGS sequence"/>
</dbReference>
<proteinExistence type="predicted"/>
<name>A0ABU7G5U3_9ALTE</name>
<dbReference type="PROSITE" id="PS50929">
    <property type="entry name" value="ABC_TM1F"/>
    <property type="match status" value="1"/>
</dbReference>
<dbReference type="SUPFAM" id="SSF52540">
    <property type="entry name" value="P-loop containing nucleoside triphosphate hydrolases"/>
    <property type="match status" value="1"/>
</dbReference>
<dbReference type="Gene3D" id="3.40.50.300">
    <property type="entry name" value="P-loop containing nucleotide triphosphate hydrolases"/>
    <property type="match status" value="1"/>
</dbReference>
<dbReference type="InterPro" id="IPR036640">
    <property type="entry name" value="ABC1_TM_sf"/>
</dbReference>
<dbReference type="Pfam" id="PF00664">
    <property type="entry name" value="ABC_membrane"/>
    <property type="match status" value="1"/>
</dbReference>
<feature type="transmembrane region" description="Helical" evidence="5">
    <location>
        <begin position="12"/>
        <end position="35"/>
    </location>
</feature>
<evidence type="ECO:0000256" key="5">
    <source>
        <dbReference type="SAM" id="Phobius"/>
    </source>
</evidence>
<keyword evidence="3 5" id="KW-1133">Transmembrane helix</keyword>
<dbReference type="PANTHER" id="PTHR43394:SF1">
    <property type="entry name" value="ATP-BINDING CASSETTE SUB-FAMILY B MEMBER 10, MITOCHONDRIAL"/>
    <property type="match status" value="1"/>
</dbReference>
<feature type="transmembrane region" description="Helical" evidence="5">
    <location>
        <begin position="154"/>
        <end position="172"/>
    </location>
</feature>
<comment type="subcellular location">
    <subcellularLocation>
        <location evidence="1">Cell membrane</location>
        <topology evidence="1">Multi-pass membrane protein</topology>
    </subcellularLocation>
</comment>
<feature type="domain" description="ABC transmembrane type-1" evidence="7">
    <location>
        <begin position="17"/>
        <end position="296"/>
    </location>
</feature>
<reference evidence="8 9" key="2">
    <citation type="submission" date="2023-12" db="EMBL/GenBank/DDBJ databases">
        <authorList>
            <consortium name="Cladostephus spongiosus"/>
            <person name="Lorente B."/>
            <person name="Cabral C."/>
            <person name="Frias J."/>
            <person name="Faria J."/>
            <person name="Toubarro D."/>
        </authorList>
    </citation>
    <scope>NUCLEOTIDE SEQUENCE [LARGE SCALE GENOMIC DNA]</scope>
    <source>
        <strain evidence="8 9">ZMCS4</strain>
    </source>
</reference>
<dbReference type="InterPro" id="IPR039421">
    <property type="entry name" value="Type_1_exporter"/>
</dbReference>
<comment type="caution">
    <text evidence="8">The sequence shown here is derived from an EMBL/GenBank/DDBJ whole genome shotgun (WGS) entry which is preliminary data.</text>
</comment>
<protein>
    <submittedName>
        <fullName evidence="8">ABC transporter transmembrane domain-containing protein</fullName>
    </submittedName>
</protein>
<evidence type="ECO:0000256" key="3">
    <source>
        <dbReference type="ARBA" id="ARBA00022989"/>
    </source>
</evidence>
<sequence>MRYALSLLFRNRSAIDVLLSSTFINLLSLALPFAMLQIYDRILPNQGYGTATVLMLGVAVAILLELVLRYIRSWLLASAAANFELHTTIDAVKALLGSSFEPIAKLRRGGVFNGLSSIAGMRDLYSGQAALALIDFPFVVIFLALVAYIGGPLVFIPIAVWGLISLFVLLLGKQLAQATQDLALSEAERSRLLLNVLSGLTTTKALALESGIAADYRKVNFKRLQQQQRVDWLSAKLQEFIQGASQGTTLVLVLLGCLMVLDGQLTTGGLAACSILAGRAVAPLSAIISLRSRMVTAKSAMQQVKQLTSLEGERFSAEHCYQQKLPAGPIEYSQLSVKTSVACIENASFSLPAGSMVVLQSNPLSHASLVLSMLAGFHQHKQGSISIAGVELGQHDANEYRQSVVYLAPWPTLFAGSLMENMTLFRPELEANAMVLAEDLGLSAAIALLPAGYQTRVGDSGNQMLNKGAIKLIALVRALAQQPSILLLDEPMLSLDADAQQRLLAFLSKQGNDMTVMIASHFDEVKAHCDIQLQIAEDGSVSLLKQQKGA</sequence>
<evidence type="ECO:0000256" key="2">
    <source>
        <dbReference type="ARBA" id="ARBA00022692"/>
    </source>
</evidence>
<keyword evidence="9" id="KW-1185">Reference proteome</keyword>
<dbReference type="InterPro" id="IPR011527">
    <property type="entry name" value="ABC1_TM_dom"/>
</dbReference>
<dbReference type="RefSeq" id="WP_329775837.1">
    <property type="nucleotide sequence ID" value="NZ_JAYDYW010000010.1"/>
</dbReference>
<accession>A0ABU7G5U3</accession>
<evidence type="ECO:0000259" key="6">
    <source>
        <dbReference type="PROSITE" id="PS50893"/>
    </source>
</evidence>
<evidence type="ECO:0000256" key="1">
    <source>
        <dbReference type="ARBA" id="ARBA00004651"/>
    </source>
</evidence>
<evidence type="ECO:0000259" key="7">
    <source>
        <dbReference type="PROSITE" id="PS50929"/>
    </source>
</evidence>
<dbReference type="EMBL" id="JAYDYW010000010">
    <property type="protein sequence ID" value="MEE1674789.1"/>
    <property type="molecule type" value="Genomic_DNA"/>
</dbReference>
<keyword evidence="4 5" id="KW-0472">Membrane</keyword>
<dbReference type="PANTHER" id="PTHR43394">
    <property type="entry name" value="ATP-DEPENDENT PERMEASE MDL1, MITOCHONDRIAL"/>
    <property type="match status" value="1"/>
</dbReference>
<evidence type="ECO:0000313" key="9">
    <source>
        <dbReference type="Proteomes" id="UP001310248"/>
    </source>
</evidence>
<dbReference type="InterPro" id="IPR003439">
    <property type="entry name" value="ABC_transporter-like_ATP-bd"/>
</dbReference>
<dbReference type="Gene3D" id="1.20.1560.10">
    <property type="entry name" value="ABC transporter type 1, transmembrane domain"/>
    <property type="match status" value="1"/>
</dbReference>
<keyword evidence="2 5" id="KW-0812">Transmembrane</keyword>
<dbReference type="SUPFAM" id="SSF90123">
    <property type="entry name" value="ABC transporter transmembrane region"/>
    <property type="match status" value="1"/>
</dbReference>
<evidence type="ECO:0000256" key="4">
    <source>
        <dbReference type="ARBA" id="ARBA00023136"/>
    </source>
</evidence>
<gene>
    <name evidence="8" type="ORF">SNR37_000108</name>
</gene>
<dbReference type="Pfam" id="PF00005">
    <property type="entry name" value="ABC_tran"/>
    <property type="match status" value="1"/>
</dbReference>
<feature type="transmembrane region" description="Helical" evidence="5">
    <location>
        <begin position="47"/>
        <end position="68"/>
    </location>
</feature>
<feature type="domain" description="ABC transporter" evidence="6">
    <location>
        <begin position="325"/>
        <end position="550"/>
    </location>
</feature>